<proteinExistence type="predicted"/>
<dbReference type="EMBL" id="KN826657">
    <property type="protein sequence ID" value="KIK78243.1"/>
    <property type="molecule type" value="Genomic_DNA"/>
</dbReference>
<dbReference type="InParanoid" id="A0A0D0CS77"/>
<reference evidence="1 2" key="1">
    <citation type="submission" date="2014-04" db="EMBL/GenBank/DDBJ databases">
        <authorList>
            <consortium name="DOE Joint Genome Institute"/>
            <person name="Kuo A."/>
            <person name="Kohler A."/>
            <person name="Jargeat P."/>
            <person name="Nagy L.G."/>
            <person name="Floudas D."/>
            <person name="Copeland A."/>
            <person name="Barry K.W."/>
            <person name="Cichocki N."/>
            <person name="Veneault-Fourrey C."/>
            <person name="LaButti K."/>
            <person name="Lindquist E.A."/>
            <person name="Lipzen A."/>
            <person name="Lundell T."/>
            <person name="Morin E."/>
            <person name="Murat C."/>
            <person name="Sun H."/>
            <person name="Tunlid A."/>
            <person name="Henrissat B."/>
            <person name="Grigoriev I.V."/>
            <person name="Hibbett D.S."/>
            <person name="Martin F."/>
            <person name="Nordberg H.P."/>
            <person name="Cantor M.N."/>
            <person name="Hua S.X."/>
        </authorList>
    </citation>
    <scope>NUCLEOTIDE SEQUENCE [LARGE SCALE GENOMIC DNA]</scope>
    <source>
        <strain evidence="1 2">Ve08.2h10</strain>
    </source>
</reference>
<dbReference type="OrthoDB" id="3269232at2759"/>
<evidence type="ECO:0000313" key="1">
    <source>
        <dbReference type="EMBL" id="KIK78243.1"/>
    </source>
</evidence>
<feature type="non-terminal residue" evidence="1">
    <location>
        <position position="1"/>
    </location>
</feature>
<sequence length="105" mass="11912">EPRNTREVAYQAVVHELMARDARHKCTLLGMQLTTVLQGMYCEWLSGQLAAQEEKQKKRKKGQLTGDGLPRLLTGDAFYSLVVKHEEMSAIEAAAHKAHKKHRDQ</sequence>
<name>A0A0D0CS77_9AGAM</name>
<reference evidence="2" key="2">
    <citation type="submission" date="2015-01" db="EMBL/GenBank/DDBJ databases">
        <title>Evolutionary Origins and Diversification of the Mycorrhizal Mutualists.</title>
        <authorList>
            <consortium name="DOE Joint Genome Institute"/>
            <consortium name="Mycorrhizal Genomics Consortium"/>
            <person name="Kohler A."/>
            <person name="Kuo A."/>
            <person name="Nagy L.G."/>
            <person name="Floudas D."/>
            <person name="Copeland A."/>
            <person name="Barry K.W."/>
            <person name="Cichocki N."/>
            <person name="Veneault-Fourrey C."/>
            <person name="LaButti K."/>
            <person name="Lindquist E.A."/>
            <person name="Lipzen A."/>
            <person name="Lundell T."/>
            <person name="Morin E."/>
            <person name="Murat C."/>
            <person name="Riley R."/>
            <person name="Ohm R."/>
            <person name="Sun H."/>
            <person name="Tunlid A."/>
            <person name="Henrissat B."/>
            <person name="Grigoriev I.V."/>
            <person name="Hibbett D.S."/>
            <person name="Martin F."/>
        </authorList>
    </citation>
    <scope>NUCLEOTIDE SEQUENCE [LARGE SCALE GENOMIC DNA]</scope>
    <source>
        <strain evidence="2">Ve08.2h10</strain>
    </source>
</reference>
<gene>
    <name evidence="1" type="ORF">PAXRUDRAFT_164515</name>
</gene>
<protein>
    <submittedName>
        <fullName evidence="1">Uncharacterized protein</fullName>
    </submittedName>
</protein>
<dbReference type="HOGENOM" id="CLU_166268_0_0_1"/>
<dbReference type="Proteomes" id="UP000054538">
    <property type="component" value="Unassembled WGS sequence"/>
</dbReference>
<organism evidence="1 2">
    <name type="scientific">Paxillus rubicundulus Ve08.2h10</name>
    <dbReference type="NCBI Taxonomy" id="930991"/>
    <lineage>
        <taxon>Eukaryota</taxon>
        <taxon>Fungi</taxon>
        <taxon>Dikarya</taxon>
        <taxon>Basidiomycota</taxon>
        <taxon>Agaricomycotina</taxon>
        <taxon>Agaricomycetes</taxon>
        <taxon>Agaricomycetidae</taxon>
        <taxon>Boletales</taxon>
        <taxon>Paxilineae</taxon>
        <taxon>Paxillaceae</taxon>
        <taxon>Paxillus</taxon>
    </lineage>
</organism>
<accession>A0A0D0CS77</accession>
<keyword evidence="2" id="KW-1185">Reference proteome</keyword>
<dbReference type="AlphaFoldDB" id="A0A0D0CS77"/>
<evidence type="ECO:0000313" key="2">
    <source>
        <dbReference type="Proteomes" id="UP000054538"/>
    </source>
</evidence>